<keyword evidence="3" id="KW-1185">Reference proteome</keyword>
<feature type="compositionally biased region" description="Polar residues" evidence="1">
    <location>
        <begin position="565"/>
        <end position="628"/>
    </location>
</feature>
<evidence type="ECO:0000256" key="1">
    <source>
        <dbReference type="SAM" id="MobiDB-lite"/>
    </source>
</evidence>
<feature type="compositionally biased region" description="Polar residues" evidence="1">
    <location>
        <begin position="670"/>
        <end position="682"/>
    </location>
</feature>
<sequence length="732" mass="81875">MDDFVKTGIGAEKTDAVISTVVTKPVWHLVPLPLSQINRSACKPLSIRGQIPSLRSSCLAVISRNLHLYTVDQFQAIPKVIIRRIISRIRNDRMYEDDFERAYTSRNPDEGTIWCLSALLDPESTDDFQLALPQDSMLQYLTPNNLSKYPQHPLVELPTLYKTLSPHSSVSLLTTLTLDGMDGVVTDQNIQSLKYCTNLTGLWMKACKVTDTGIKLLTSSLQLPGDMGDESGRGLWKLRNWSLGGCRGVSDRSMKSFPRYPGLVMLDIRDTSCTTSAIDIFNRTCQNIFQGYNPDFQPCTEGLLDLFYRSYTSSETIDKLCLTLIKLPENTSSDKSHISLNIIPSFRPIEDRYLPESSTHTPTEKAWENKWDPAQKTVYRGNGIGQIYGTSVSRVADEVEDFRKRRKIAIEMEGKESELDRYANMSTNEKRNYTRQKNKEEKEWREARYHWKTKDKDEIKPKPKIYKGRGKKGDAERSKSFSMGTKGEQLLIDKSSKDDKSLMLVRMVNDNWDRLTWTLNAGSNDVSRQDKNVGIGYELAKTSFSQKVKATNLVEELLGTTMSAVTSSQIPNSQTTPSNPFMSTPLKQTSNRPSISVSPSPINGCSQTPQPQRDRNPFSSQSPKSNSMGVRPLSSPAISQSVKPLARSTLLNSSPFSFSQHTQLDIKPVANTQNSPKRNSTAGDGIAASKSKDDLSFSFSNNTRKRTFDGSGSGVGAKRGGMKMFSIASQKK</sequence>
<dbReference type="Gene3D" id="3.80.10.10">
    <property type="entry name" value="Ribonuclease Inhibitor"/>
    <property type="match status" value="1"/>
</dbReference>
<dbReference type="Proteomes" id="UP000092583">
    <property type="component" value="Unassembled WGS sequence"/>
</dbReference>
<feature type="region of interest" description="Disordered" evidence="1">
    <location>
        <begin position="667"/>
        <end position="732"/>
    </location>
</feature>
<dbReference type="EMBL" id="KV700091">
    <property type="protein sequence ID" value="OCF56396.1"/>
    <property type="molecule type" value="Genomic_DNA"/>
</dbReference>
<feature type="region of interest" description="Disordered" evidence="1">
    <location>
        <begin position="460"/>
        <end position="482"/>
    </location>
</feature>
<dbReference type="InterPro" id="IPR032675">
    <property type="entry name" value="LRR_dom_sf"/>
</dbReference>
<feature type="region of interest" description="Disordered" evidence="1">
    <location>
        <begin position="565"/>
        <end position="641"/>
    </location>
</feature>
<organism evidence="2 3">
    <name type="scientific">Kwoniella mangroviensis CBS 10435</name>
    <dbReference type="NCBI Taxonomy" id="1331196"/>
    <lineage>
        <taxon>Eukaryota</taxon>
        <taxon>Fungi</taxon>
        <taxon>Dikarya</taxon>
        <taxon>Basidiomycota</taxon>
        <taxon>Agaricomycotina</taxon>
        <taxon>Tremellomycetes</taxon>
        <taxon>Tremellales</taxon>
        <taxon>Cryptococcaceae</taxon>
        <taxon>Kwoniella</taxon>
    </lineage>
</organism>
<evidence type="ECO:0000313" key="3">
    <source>
        <dbReference type="Proteomes" id="UP000092583"/>
    </source>
</evidence>
<gene>
    <name evidence="2" type="ORF">L486_06340</name>
</gene>
<accession>A0A1B9IL98</accession>
<reference evidence="3" key="2">
    <citation type="submission" date="2013-12" db="EMBL/GenBank/DDBJ databases">
        <title>Evolution of pathogenesis and genome organization in the Tremellales.</title>
        <authorList>
            <person name="Cuomo C."/>
            <person name="Litvintseva A."/>
            <person name="Heitman J."/>
            <person name="Chen Y."/>
            <person name="Sun S."/>
            <person name="Springer D."/>
            <person name="Dromer F."/>
            <person name="Young S."/>
            <person name="Zeng Q."/>
            <person name="Chapman S."/>
            <person name="Gujja S."/>
            <person name="Saif S."/>
            <person name="Birren B."/>
        </authorList>
    </citation>
    <scope>NUCLEOTIDE SEQUENCE [LARGE SCALE GENOMIC DNA]</scope>
    <source>
        <strain evidence="3">CBS 10435</strain>
    </source>
</reference>
<dbReference type="OrthoDB" id="3215314at2759"/>
<evidence type="ECO:0000313" key="2">
    <source>
        <dbReference type="EMBL" id="OCF56396.1"/>
    </source>
</evidence>
<name>A0A1B9IL98_9TREE</name>
<protein>
    <submittedName>
        <fullName evidence="2">Uncharacterized protein</fullName>
    </submittedName>
</protein>
<dbReference type="AlphaFoldDB" id="A0A1B9IL98"/>
<reference evidence="2 3" key="1">
    <citation type="submission" date="2013-07" db="EMBL/GenBank/DDBJ databases">
        <title>The Genome Sequence of Kwoniella mangroviensis CBS10435.</title>
        <authorList>
            <consortium name="The Broad Institute Genome Sequencing Platform"/>
            <person name="Cuomo C."/>
            <person name="Litvintseva A."/>
            <person name="Chen Y."/>
            <person name="Heitman J."/>
            <person name="Sun S."/>
            <person name="Springer D."/>
            <person name="Dromer F."/>
            <person name="Young S.K."/>
            <person name="Zeng Q."/>
            <person name="Gargeya S."/>
            <person name="Fitzgerald M."/>
            <person name="Abouelleil A."/>
            <person name="Alvarado L."/>
            <person name="Berlin A.M."/>
            <person name="Chapman S.B."/>
            <person name="Dewar J."/>
            <person name="Goldberg J."/>
            <person name="Griggs A."/>
            <person name="Gujja S."/>
            <person name="Hansen M."/>
            <person name="Howarth C."/>
            <person name="Imamovic A."/>
            <person name="Larimer J."/>
            <person name="McCowan C."/>
            <person name="Murphy C."/>
            <person name="Pearson M."/>
            <person name="Priest M."/>
            <person name="Roberts A."/>
            <person name="Saif S."/>
            <person name="Shea T."/>
            <person name="Sykes S."/>
            <person name="Wortman J."/>
            <person name="Nusbaum C."/>
            <person name="Birren B."/>
        </authorList>
    </citation>
    <scope>NUCLEOTIDE SEQUENCE [LARGE SCALE GENOMIC DNA]</scope>
    <source>
        <strain evidence="2 3">CBS 10435</strain>
    </source>
</reference>
<dbReference type="SUPFAM" id="SSF52047">
    <property type="entry name" value="RNI-like"/>
    <property type="match status" value="1"/>
</dbReference>
<proteinExistence type="predicted"/>